<dbReference type="AlphaFoldDB" id="A0A5J6ZC03"/>
<keyword evidence="5" id="KW-1185">Reference proteome</keyword>
<evidence type="ECO:0000256" key="1">
    <source>
        <dbReference type="ARBA" id="ARBA00023125"/>
    </source>
</evidence>
<dbReference type="InterPro" id="IPR050109">
    <property type="entry name" value="HTH-type_TetR-like_transc_reg"/>
</dbReference>
<dbReference type="InterPro" id="IPR009057">
    <property type="entry name" value="Homeodomain-like_sf"/>
</dbReference>
<evidence type="ECO:0000259" key="3">
    <source>
        <dbReference type="PROSITE" id="PS50977"/>
    </source>
</evidence>
<dbReference type="Proteomes" id="UP000326711">
    <property type="component" value="Chromosome"/>
</dbReference>
<dbReference type="Gene3D" id="1.10.10.60">
    <property type="entry name" value="Homeodomain-like"/>
    <property type="match status" value="1"/>
</dbReference>
<dbReference type="PROSITE" id="PS50977">
    <property type="entry name" value="HTH_TETR_2"/>
    <property type="match status" value="1"/>
</dbReference>
<dbReference type="Pfam" id="PF00440">
    <property type="entry name" value="TetR_N"/>
    <property type="match status" value="1"/>
</dbReference>
<dbReference type="EMBL" id="CP045032">
    <property type="protein sequence ID" value="QFQ02909.1"/>
    <property type="molecule type" value="Genomic_DNA"/>
</dbReference>
<evidence type="ECO:0000313" key="4">
    <source>
        <dbReference type="EMBL" id="QFQ02909.1"/>
    </source>
</evidence>
<sequence length="207" mass="22949">MRAMATTYLADPDTQGLSPRAAAKAQRRVELLRASAKIMAEKGFHAMRLEDLGEAVGVSGPAVYRHFSGKEEILTELMTGISEHLYAEAQEILRGIEAPRERLEILIDFHTSFALEQSELIRLHNRELFRMGEEGHDRVRAAQGRYLGLWAESLQRLGPAYEGDGARITAQLVVGLINAAEYLADRVSAALLRRQVVLSARSALGLR</sequence>
<dbReference type="InterPro" id="IPR036271">
    <property type="entry name" value="Tet_transcr_reg_TetR-rel_C_sf"/>
</dbReference>
<organism evidence="4 5">
    <name type="scientific">Corynebacterium urogenitale</name>
    <dbReference type="NCBI Taxonomy" id="2487892"/>
    <lineage>
        <taxon>Bacteria</taxon>
        <taxon>Bacillati</taxon>
        <taxon>Actinomycetota</taxon>
        <taxon>Actinomycetes</taxon>
        <taxon>Mycobacteriales</taxon>
        <taxon>Corynebacteriaceae</taxon>
        <taxon>Corynebacterium</taxon>
    </lineage>
</organism>
<dbReference type="PANTHER" id="PTHR30055:SF237">
    <property type="entry name" value="TRANSCRIPTIONAL REPRESSOR MCE3R"/>
    <property type="match status" value="1"/>
</dbReference>
<keyword evidence="1 2" id="KW-0238">DNA-binding</keyword>
<evidence type="ECO:0000256" key="2">
    <source>
        <dbReference type="PROSITE-ProRule" id="PRU00335"/>
    </source>
</evidence>
<dbReference type="SUPFAM" id="SSF46689">
    <property type="entry name" value="Homeodomain-like"/>
    <property type="match status" value="1"/>
</dbReference>
<dbReference type="Gene3D" id="1.10.357.10">
    <property type="entry name" value="Tetracycline Repressor, domain 2"/>
    <property type="match status" value="1"/>
</dbReference>
<accession>A0A5J6ZC03</accession>
<dbReference type="PANTHER" id="PTHR30055">
    <property type="entry name" value="HTH-TYPE TRANSCRIPTIONAL REGULATOR RUTR"/>
    <property type="match status" value="1"/>
</dbReference>
<dbReference type="GO" id="GO:0003700">
    <property type="term" value="F:DNA-binding transcription factor activity"/>
    <property type="evidence" value="ECO:0007669"/>
    <property type="project" value="TreeGrafter"/>
</dbReference>
<dbReference type="KEGG" id="cuo:CUROG_07800"/>
<dbReference type="InterPro" id="IPR001647">
    <property type="entry name" value="HTH_TetR"/>
</dbReference>
<proteinExistence type="predicted"/>
<feature type="domain" description="HTH tetR-type" evidence="3">
    <location>
        <begin position="25"/>
        <end position="85"/>
    </location>
</feature>
<dbReference type="PRINTS" id="PR00455">
    <property type="entry name" value="HTHTETR"/>
</dbReference>
<reference evidence="5" key="1">
    <citation type="submission" date="2019-10" db="EMBL/GenBank/DDBJ databases">
        <title>Complete genome sequence of Corynebacterium urogenitalis DSM 108747, isolated from the genital tract of a cow.</title>
        <authorList>
            <person name="Ruckert C."/>
            <person name="Ballas P."/>
            <person name="Wagener K."/>
            <person name="Drillich M."/>
            <person name="Kaempfer P."/>
            <person name="Busse H.-J."/>
            <person name="Ehling-Schulz M."/>
        </authorList>
    </citation>
    <scope>NUCLEOTIDE SEQUENCE [LARGE SCALE GENOMIC DNA]</scope>
    <source>
        <strain evidence="5">LMM 1652</strain>
    </source>
</reference>
<evidence type="ECO:0000313" key="5">
    <source>
        <dbReference type="Proteomes" id="UP000326711"/>
    </source>
</evidence>
<dbReference type="SUPFAM" id="SSF48498">
    <property type="entry name" value="Tetracyclin repressor-like, C-terminal domain"/>
    <property type="match status" value="1"/>
</dbReference>
<name>A0A5J6ZC03_9CORY</name>
<protein>
    <submittedName>
        <fullName evidence="4">HTH-type transcriptional repressor KstR2</fullName>
    </submittedName>
</protein>
<gene>
    <name evidence="4" type="primary">kstR2</name>
    <name evidence="4" type="ORF">CUROG_07800</name>
</gene>
<dbReference type="GO" id="GO:0000976">
    <property type="term" value="F:transcription cis-regulatory region binding"/>
    <property type="evidence" value="ECO:0007669"/>
    <property type="project" value="TreeGrafter"/>
</dbReference>
<feature type="DNA-binding region" description="H-T-H motif" evidence="2">
    <location>
        <begin position="48"/>
        <end position="67"/>
    </location>
</feature>